<organism evidence="10 11">
    <name type="scientific">Brevibacillus fortis</name>
    <dbReference type="NCBI Taxonomy" id="2126352"/>
    <lineage>
        <taxon>Bacteria</taxon>
        <taxon>Bacillati</taxon>
        <taxon>Bacillota</taxon>
        <taxon>Bacilli</taxon>
        <taxon>Bacillales</taxon>
        <taxon>Paenibacillaceae</taxon>
        <taxon>Brevibacillus</taxon>
    </lineage>
</organism>
<feature type="domain" description="Spore germination GerAC-like C-terminal" evidence="8">
    <location>
        <begin position="218"/>
        <end position="372"/>
    </location>
</feature>
<sequence length="383" mass="44162">MARIRVMAVILLLPLLLSGCWNAREIENLLYVNALGVDYVDNKFEVYAQILSFSTIAKQEAGGERSASGVAIARGSGDSFVSALFSLYPTNQEQMTWSHIRSLVLSEQVLKRPLLDQVIDELDRFYEFRYTIWTYATKDPLMDVLTPKQAFNQPVIYSQLSNPQDLHKQNSVIYPMKLFQFVSKRDEPNKVVYLPMISINRKTWSEDNKPLPQLKTTGACMLQNKEVKGCWPRSELLGLRWIDEHTNRSLLTVKKGKQPLANLVLLKPKVKIQPLLRDNQVTFQIDVELLAFIPLYHRISPVREIEKEAAKKIEEEIRGLYEKGRKQQMDTLQLGHTLYRKYPQEWKRMQQNDTLPLNPASLEAVNVKVTIYDGGISKVKQVR</sequence>
<dbReference type="Gene3D" id="3.30.300.210">
    <property type="entry name" value="Nutrient germinant receptor protein C, domain 3"/>
    <property type="match status" value="1"/>
</dbReference>
<keyword evidence="3" id="KW-0309">Germination</keyword>
<protein>
    <submittedName>
        <fullName evidence="10">Ger(X)C family spore germination protein</fullName>
    </submittedName>
</protein>
<dbReference type="InterPro" id="IPR046953">
    <property type="entry name" value="Spore_GerAC-like_C"/>
</dbReference>
<keyword evidence="11" id="KW-1185">Reference proteome</keyword>
<dbReference type="GO" id="GO:0016020">
    <property type="term" value="C:membrane"/>
    <property type="evidence" value="ECO:0007669"/>
    <property type="project" value="UniProtKB-SubCell"/>
</dbReference>
<dbReference type="OrthoDB" id="2380468at2"/>
<comment type="caution">
    <text evidence="10">The sequence shown here is derived from an EMBL/GenBank/DDBJ whole genome shotgun (WGS) entry which is preliminary data.</text>
</comment>
<gene>
    <name evidence="10" type="ORF">C7R93_12770</name>
</gene>
<evidence type="ECO:0000256" key="7">
    <source>
        <dbReference type="ARBA" id="ARBA00023288"/>
    </source>
</evidence>
<dbReference type="Pfam" id="PF05504">
    <property type="entry name" value="Spore_GerAC"/>
    <property type="match status" value="1"/>
</dbReference>
<dbReference type="PROSITE" id="PS51257">
    <property type="entry name" value="PROKAR_LIPOPROTEIN"/>
    <property type="match status" value="1"/>
</dbReference>
<dbReference type="InterPro" id="IPR008844">
    <property type="entry name" value="Spore_GerAC-like"/>
</dbReference>
<evidence type="ECO:0000259" key="9">
    <source>
        <dbReference type="Pfam" id="PF25198"/>
    </source>
</evidence>
<feature type="domain" description="Spore germination protein N-terminal" evidence="9">
    <location>
        <begin position="23"/>
        <end position="199"/>
    </location>
</feature>
<dbReference type="EMBL" id="PXZM01000020">
    <property type="protein sequence ID" value="PSJ95294.1"/>
    <property type="molecule type" value="Genomic_DNA"/>
</dbReference>
<dbReference type="InterPro" id="IPR038501">
    <property type="entry name" value="Spore_GerAC_C_sf"/>
</dbReference>
<keyword evidence="4" id="KW-0732">Signal</keyword>
<comment type="subcellular location">
    <subcellularLocation>
        <location evidence="1">Membrane</location>
        <topology evidence="1">Lipid-anchor</topology>
    </subcellularLocation>
</comment>
<keyword evidence="7" id="KW-0449">Lipoprotein</keyword>
<evidence type="ECO:0000256" key="6">
    <source>
        <dbReference type="ARBA" id="ARBA00023139"/>
    </source>
</evidence>
<evidence type="ECO:0000313" key="10">
    <source>
        <dbReference type="EMBL" id="PSJ95294.1"/>
    </source>
</evidence>
<evidence type="ECO:0000259" key="8">
    <source>
        <dbReference type="Pfam" id="PF05504"/>
    </source>
</evidence>
<dbReference type="PANTHER" id="PTHR35789:SF1">
    <property type="entry name" value="SPORE GERMINATION PROTEIN B3"/>
    <property type="match status" value="1"/>
</dbReference>
<dbReference type="NCBIfam" id="TIGR02887">
    <property type="entry name" value="spore_ger_x_C"/>
    <property type="match status" value="1"/>
</dbReference>
<comment type="similarity">
    <text evidence="2">Belongs to the GerABKC lipoprotein family.</text>
</comment>
<keyword evidence="6" id="KW-0564">Palmitate</keyword>
<dbReference type="Proteomes" id="UP000240419">
    <property type="component" value="Unassembled WGS sequence"/>
</dbReference>
<evidence type="ECO:0000256" key="1">
    <source>
        <dbReference type="ARBA" id="ARBA00004635"/>
    </source>
</evidence>
<dbReference type="AlphaFoldDB" id="A0A2P7V7V0"/>
<evidence type="ECO:0000256" key="5">
    <source>
        <dbReference type="ARBA" id="ARBA00023136"/>
    </source>
</evidence>
<reference evidence="10 11" key="1">
    <citation type="submission" date="2018-03" db="EMBL/GenBank/DDBJ databases">
        <title>Brevisbacillus phylogenomics.</title>
        <authorList>
            <person name="Dunlap C."/>
        </authorList>
    </citation>
    <scope>NUCLEOTIDE SEQUENCE [LARGE SCALE GENOMIC DNA]</scope>
    <source>
        <strain evidence="10 11">NRRL NRS-1210</strain>
    </source>
</reference>
<proteinExistence type="inferred from homology"/>
<dbReference type="InterPro" id="IPR057336">
    <property type="entry name" value="GerAC_N"/>
</dbReference>
<dbReference type="Pfam" id="PF25198">
    <property type="entry name" value="Spore_GerAC_N"/>
    <property type="match status" value="1"/>
</dbReference>
<keyword evidence="5" id="KW-0472">Membrane</keyword>
<evidence type="ECO:0000256" key="4">
    <source>
        <dbReference type="ARBA" id="ARBA00022729"/>
    </source>
</evidence>
<evidence type="ECO:0000256" key="2">
    <source>
        <dbReference type="ARBA" id="ARBA00007886"/>
    </source>
</evidence>
<evidence type="ECO:0000256" key="3">
    <source>
        <dbReference type="ARBA" id="ARBA00022544"/>
    </source>
</evidence>
<accession>A0A2P7V7V0</accession>
<dbReference type="RefSeq" id="WP_106839166.1">
    <property type="nucleotide sequence ID" value="NZ_JARMEZ010000012.1"/>
</dbReference>
<evidence type="ECO:0000313" key="11">
    <source>
        <dbReference type="Proteomes" id="UP000240419"/>
    </source>
</evidence>
<name>A0A2P7V7V0_9BACL</name>
<dbReference type="PANTHER" id="PTHR35789">
    <property type="entry name" value="SPORE GERMINATION PROTEIN B3"/>
    <property type="match status" value="1"/>
</dbReference>
<dbReference type="GO" id="GO:0009847">
    <property type="term" value="P:spore germination"/>
    <property type="evidence" value="ECO:0007669"/>
    <property type="project" value="InterPro"/>
</dbReference>